<gene>
    <name evidence="1" type="ORF">RM717_24385</name>
</gene>
<dbReference type="RefSeq" id="WP_311603985.1">
    <property type="nucleotide sequence ID" value="NZ_JAVRFG010000036.1"/>
</dbReference>
<organism evidence="1 2">
    <name type="scientific">Streptomyces stephensoniae</name>
    <dbReference type="NCBI Taxonomy" id="3375367"/>
    <lineage>
        <taxon>Bacteria</taxon>
        <taxon>Bacillati</taxon>
        <taxon>Actinomycetota</taxon>
        <taxon>Actinomycetes</taxon>
        <taxon>Kitasatosporales</taxon>
        <taxon>Streptomycetaceae</taxon>
        <taxon>Streptomyces</taxon>
    </lineage>
</organism>
<reference evidence="2" key="1">
    <citation type="submission" date="2023-07" db="EMBL/GenBank/DDBJ databases">
        <title>30 novel species of actinomycetes from the DSMZ collection.</title>
        <authorList>
            <person name="Nouioui I."/>
        </authorList>
    </citation>
    <scope>NUCLEOTIDE SEQUENCE [LARGE SCALE GENOMIC DNA]</scope>
    <source>
        <strain evidence="2">DSM 40932</strain>
    </source>
</reference>
<proteinExistence type="predicted"/>
<dbReference type="Proteomes" id="UP001180556">
    <property type="component" value="Unassembled WGS sequence"/>
</dbReference>
<accession>A0ABU2W6Z3</accession>
<evidence type="ECO:0000313" key="2">
    <source>
        <dbReference type="Proteomes" id="UP001180556"/>
    </source>
</evidence>
<evidence type="ECO:0000313" key="1">
    <source>
        <dbReference type="EMBL" id="MDT0493642.1"/>
    </source>
</evidence>
<comment type="caution">
    <text evidence="1">The sequence shown here is derived from an EMBL/GenBank/DDBJ whole genome shotgun (WGS) entry which is preliminary data.</text>
</comment>
<keyword evidence="2" id="KW-1185">Reference proteome</keyword>
<name>A0ABU2W6Z3_9ACTN</name>
<sequence>MQIQPSPQQLKLLEPLISRPRLAPFLAATSTPADAMELYLWNVRVSAAFGEVIALAEVILRNAMAEQLAAAYGATWYSKAELFDDRTISGFRTTWRNITMPIDPATGKPGEKSLRTVPAGKLVGESSFGCWVNLLDKGGTRGDGPFRRRVDYDSTLWRKALFKAFPNGGGKRATVFTTASRVRLLRNRAAHHEPLINGVPLTGQVKRGRTQRLSLPDAHNEILVLVDYIDQDIATWLRQTSRVPGLLQTRP</sequence>
<dbReference type="EMBL" id="JAVRFG010000036">
    <property type="protein sequence ID" value="MDT0493642.1"/>
    <property type="molecule type" value="Genomic_DNA"/>
</dbReference>
<protein>
    <submittedName>
        <fullName evidence="1">Abi family protein</fullName>
    </submittedName>
</protein>